<keyword evidence="4" id="KW-1185">Reference proteome</keyword>
<dbReference type="InterPro" id="IPR025875">
    <property type="entry name" value="Leu-rich_rpt_4"/>
</dbReference>
<dbReference type="EMBL" id="RRYP01003992">
    <property type="protein sequence ID" value="TNV83267.1"/>
    <property type="molecule type" value="Genomic_DNA"/>
</dbReference>
<keyword evidence="2" id="KW-0677">Repeat</keyword>
<protein>
    <submittedName>
        <fullName evidence="3">Uncharacterized protein</fullName>
    </submittedName>
</protein>
<evidence type="ECO:0000256" key="1">
    <source>
        <dbReference type="ARBA" id="ARBA00022614"/>
    </source>
</evidence>
<dbReference type="PROSITE" id="PS51450">
    <property type="entry name" value="LRR"/>
    <property type="match status" value="4"/>
</dbReference>
<dbReference type="Pfam" id="PF12799">
    <property type="entry name" value="LRR_4"/>
    <property type="match status" value="1"/>
</dbReference>
<dbReference type="Proteomes" id="UP000785679">
    <property type="component" value="Unassembled WGS sequence"/>
</dbReference>
<name>A0A8J8T5M1_HALGN</name>
<keyword evidence="1" id="KW-0433">Leucine-rich repeat</keyword>
<reference evidence="3" key="1">
    <citation type="submission" date="2019-06" db="EMBL/GenBank/DDBJ databases">
        <authorList>
            <person name="Zheng W."/>
        </authorList>
    </citation>
    <scope>NUCLEOTIDE SEQUENCE</scope>
    <source>
        <strain evidence="3">QDHG01</strain>
    </source>
</reference>
<dbReference type="Gene3D" id="3.80.10.10">
    <property type="entry name" value="Ribonuclease Inhibitor"/>
    <property type="match status" value="2"/>
</dbReference>
<dbReference type="OrthoDB" id="7451790at2759"/>
<evidence type="ECO:0000313" key="4">
    <source>
        <dbReference type="Proteomes" id="UP000785679"/>
    </source>
</evidence>
<dbReference type="InterPro" id="IPR001611">
    <property type="entry name" value="Leu-rich_rpt"/>
</dbReference>
<proteinExistence type="predicted"/>
<dbReference type="SMART" id="SM00365">
    <property type="entry name" value="LRR_SD22"/>
    <property type="match status" value="4"/>
</dbReference>
<organism evidence="3 4">
    <name type="scientific">Halteria grandinella</name>
    <dbReference type="NCBI Taxonomy" id="5974"/>
    <lineage>
        <taxon>Eukaryota</taxon>
        <taxon>Sar</taxon>
        <taxon>Alveolata</taxon>
        <taxon>Ciliophora</taxon>
        <taxon>Intramacronucleata</taxon>
        <taxon>Spirotrichea</taxon>
        <taxon>Stichotrichia</taxon>
        <taxon>Sporadotrichida</taxon>
        <taxon>Halteriidae</taxon>
        <taxon>Halteria</taxon>
    </lineage>
</organism>
<dbReference type="GO" id="GO:0005737">
    <property type="term" value="C:cytoplasm"/>
    <property type="evidence" value="ECO:0007669"/>
    <property type="project" value="TreeGrafter"/>
</dbReference>
<sequence>MVYNLIELTLIGTQTVSLAGIESCGHSLEVLNVTMCNLTQLEPCFLKLVNLKHMNLGENQISAIDNLQHCLMLERLHLYSNQIRKIENLDSNLALREVHLQGNEIKRIENLSRLVNLQVLCLSENPIESLDAISEVGNLPSLRQLTLRCEHFSACPVTLVQGYKGYILSTIQSKSVFARLDTDWITPEDFQGAQNEFMEQILRLQEVLEEVERDHRHQLQWVSASQQESEDHLKRMQSEILSEVDRLRNDVGEGRARIQKEISRAKSLREDNLKQMRQEFAEIREAIDATVQKLVQDGEQQKMQAQQKCEGELQTVEFEKEIHLTLIDTLYESQGQVIFNEVLSNESTEYRFFNEEVVEGHCGPETLVVGGAIQNGILQNQGKKVKGNAHQGQFEQIVELRKVFLINESRKQTSSFNNNQRYFINVTTMQRSTLKEYLIKGKPSSTGTSFKIQKQLNKCIQSGPNSSNNLSQSVAQSSSRSVATNIAMSYNEAGATQYQCLLVVKFPTDIISRHQNEINMFQSIEQQNDMSPLQIEAVLIIEARHNVSGQQAKALKLAQKFESGLIDLISSPAMSQYESLMIQFEQQIITKYMDLERRLWGEIDAQTMNMYQTQQGEIQKLKEETGILQAQIERERMQQEAIIREMRMQMDMANSAQGKGSMIQQYSIGAPGGQIQGNIGQLSGNSGQGQVAGGQLLSGQKFK</sequence>
<comment type="caution">
    <text evidence="3">The sequence shown here is derived from an EMBL/GenBank/DDBJ whole genome shotgun (WGS) entry which is preliminary data.</text>
</comment>
<gene>
    <name evidence="3" type="ORF">FGO68_gene11234</name>
</gene>
<evidence type="ECO:0000256" key="2">
    <source>
        <dbReference type="ARBA" id="ARBA00022737"/>
    </source>
</evidence>
<dbReference type="PANTHER" id="PTHR15454">
    <property type="entry name" value="NISCHARIN RELATED"/>
    <property type="match status" value="1"/>
</dbReference>
<evidence type="ECO:0000313" key="3">
    <source>
        <dbReference type="EMBL" id="TNV83267.1"/>
    </source>
</evidence>
<accession>A0A8J8T5M1</accession>
<dbReference type="SUPFAM" id="SSF52075">
    <property type="entry name" value="Outer arm dynein light chain 1"/>
    <property type="match status" value="1"/>
</dbReference>
<dbReference type="AlphaFoldDB" id="A0A8J8T5M1"/>
<dbReference type="InterPro" id="IPR032675">
    <property type="entry name" value="LRR_dom_sf"/>
</dbReference>